<dbReference type="InterPro" id="IPR003710">
    <property type="entry name" value="ApbA"/>
</dbReference>
<evidence type="ECO:0000313" key="14">
    <source>
        <dbReference type="Proteomes" id="UP000063387"/>
    </source>
</evidence>
<keyword evidence="5 10" id="KW-0566">Pantothenate biosynthesis</keyword>
<keyword evidence="7 10" id="KW-0560">Oxidoreductase</keyword>
<keyword evidence="14" id="KW-1185">Reference proteome</keyword>
<evidence type="ECO:0000256" key="6">
    <source>
        <dbReference type="ARBA" id="ARBA00022857"/>
    </source>
</evidence>
<organism evidence="13 14">
    <name type="scientific">Halomonas chromatireducens</name>
    <dbReference type="NCBI Taxonomy" id="507626"/>
    <lineage>
        <taxon>Bacteria</taxon>
        <taxon>Pseudomonadati</taxon>
        <taxon>Pseudomonadota</taxon>
        <taxon>Gammaproteobacteria</taxon>
        <taxon>Oceanospirillales</taxon>
        <taxon>Halomonadaceae</taxon>
        <taxon>Halomonas</taxon>
    </lineage>
</organism>
<keyword evidence="6 10" id="KW-0521">NADP</keyword>
<evidence type="ECO:0000259" key="11">
    <source>
        <dbReference type="Pfam" id="PF02558"/>
    </source>
</evidence>
<dbReference type="Gene3D" id="3.40.50.720">
    <property type="entry name" value="NAD(P)-binding Rossmann-like Domain"/>
    <property type="match status" value="1"/>
</dbReference>
<evidence type="ECO:0000256" key="10">
    <source>
        <dbReference type="RuleBase" id="RU362068"/>
    </source>
</evidence>
<dbReference type="InterPro" id="IPR036291">
    <property type="entry name" value="NAD(P)-bd_dom_sf"/>
</dbReference>
<dbReference type="GO" id="GO:0008677">
    <property type="term" value="F:2-dehydropantoate 2-reductase activity"/>
    <property type="evidence" value="ECO:0007669"/>
    <property type="project" value="UniProtKB-EC"/>
</dbReference>
<dbReference type="UniPathway" id="UPA00028">
    <property type="reaction ID" value="UER00004"/>
</dbReference>
<dbReference type="EMBL" id="CP014226">
    <property type="protein sequence ID" value="AMD00425.1"/>
    <property type="molecule type" value="Genomic_DNA"/>
</dbReference>
<dbReference type="GO" id="GO:0050661">
    <property type="term" value="F:NADP binding"/>
    <property type="evidence" value="ECO:0007669"/>
    <property type="project" value="TreeGrafter"/>
</dbReference>
<protein>
    <recommendedName>
        <fullName evidence="4 10">2-dehydropantoate 2-reductase</fullName>
        <ecNumber evidence="3 10">1.1.1.169</ecNumber>
    </recommendedName>
    <alternativeName>
        <fullName evidence="8 10">Ketopantoate reductase</fullName>
    </alternativeName>
</protein>
<accession>A0A0X8HDC1</accession>
<evidence type="ECO:0000256" key="9">
    <source>
        <dbReference type="ARBA" id="ARBA00048793"/>
    </source>
</evidence>
<dbReference type="GO" id="GO:0005737">
    <property type="term" value="C:cytoplasm"/>
    <property type="evidence" value="ECO:0007669"/>
    <property type="project" value="TreeGrafter"/>
</dbReference>
<dbReference type="RefSeq" id="WP_066446690.1">
    <property type="nucleotide sequence ID" value="NZ_CP014226.1"/>
</dbReference>
<proteinExistence type="inferred from homology"/>
<feature type="domain" description="Ketopantoate reductase N-terminal" evidence="11">
    <location>
        <begin position="7"/>
        <end position="148"/>
    </location>
</feature>
<dbReference type="OrthoDB" id="6530772at2"/>
<evidence type="ECO:0000256" key="7">
    <source>
        <dbReference type="ARBA" id="ARBA00023002"/>
    </source>
</evidence>
<dbReference type="InterPro" id="IPR008927">
    <property type="entry name" value="6-PGluconate_DH-like_C_sf"/>
</dbReference>
<dbReference type="KEGG" id="hco:LOKO_01357"/>
<evidence type="ECO:0000256" key="2">
    <source>
        <dbReference type="ARBA" id="ARBA00007870"/>
    </source>
</evidence>
<dbReference type="Gene3D" id="1.10.1040.10">
    <property type="entry name" value="N-(1-d-carboxylethyl)-l-norvaline Dehydrogenase, domain 2"/>
    <property type="match status" value="1"/>
</dbReference>
<sequence>MSTASHLIVGPGALGRLLALHLAGSQPVVLAGRRPLPPEQTLLTPEGGHRIHRLTMADSRRLPPLAPAFLHLTTKAYATEAAYASVAAQLPPATPLVLWQNGYQVQPSLSLRHTGPVLCASTTEGAWLASDTRVVHAGHGLTYIGDLDNRYPELCRSLAETLTDTGLQASAVDDIRVRLWHKLAINAAINPLTARYRIRNGQLRDRPFRSMVNQVIEEVAAIMAAEEIPAPEAGWNELVWQVVAGTANNRASMLQDVLAARPTEREAILGPLLAAANRHDIAAPCLIALEAALASPDSHR</sequence>
<reference evidence="13 14" key="1">
    <citation type="journal article" date="2016" name="Genome Announc.">
        <title>Draft Genome Sequence of 'Halomonas chromatireducens' Strain AGD 8-3, a Haloalkaliphilic Chromate- and Selenite-Reducing Gammaproteobacterium.</title>
        <authorList>
            <person name="Sharko F.S."/>
            <person name="Shapovalova A.A."/>
            <person name="Tsygankova S.V."/>
            <person name="Komova A.V."/>
            <person name="Boulygina E.S."/>
            <person name="Teslyuk A.B."/>
            <person name="Gotovtsev P.M."/>
            <person name="Namsaraev Z.B."/>
            <person name="Khijniak T.V."/>
            <person name="Nedoluzhko A.V."/>
            <person name="Vasilov R.G."/>
        </authorList>
    </citation>
    <scope>NUCLEOTIDE SEQUENCE [LARGE SCALE GENOMIC DNA]</scope>
    <source>
        <strain evidence="13 14">AGD 8-3</strain>
    </source>
</reference>
<dbReference type="PANTHER" id="PTHR43765:SF2">
    <property type="entry name" value="2-DEHYDROPANTOATE 2-REDUCTASE"/>
    <property type="match status" value="1"/>
</dbReference>
<dbReference type="NCBIfam" id="TIGR00745">
    <property type="entry name" value="apbA_panE"/>
    <property type="match status" value="1"/>
</dbReference>
<dbReference type="InterPro" id="IPR013328">
    <property type="entry name" value="6PGD_dom2"/>
</dbReference>
<dbReference type="GO" id="GO:0015940">
    <property type="term" value="P:pantothenate biosynthetic process"/>
    <property type="evidence" value="ECO:0007669"/>
    <property type="project" value="UniProtKB-UniPathway"/>
</dbReference>
<dbReference type="STRING" id="507626.LOKO_01357"/>
<comment type="catalytic activity">
    <reaction evidence="9 10">
        <text>(R)-pantoate + NADP(+) = 2-dehydropantoate + NADPH + H(+)</text>
        <dbReference type="Rhea" id="RHEA:16233"/>
        <dbReference type="ChEBI" id="CHEBI:11561"/>
        <dbReference type="ChEBI" id="CHEBI:15378"/>
        <dbReference type="ChEBI" id="CHEBI:15980"/>
        <dbReference type="ChEBI" id="CHEBI:57783"/>
        <dbReference type="ChEBI" id="CHEBI:58349"/>
        <dbReference type="EC" id="1.1.1.169"/>
    </reaction>
</comment>
<evidence type="ECO:0000256" key="3">
    <source>
        <dbReference type="ARBA" id="ARBA00013014"/>
    </source>
</evidence>
<dbReference type="PANTHER" id="PTHR43765">
    <property type="entry name" value="2-DEHYDROPANTOATE 2-REDUCTASE-RELATED"/>
    <property type="match status" value="1"/>
</dbReference>
<dbReference type="Pfam" id="PF02558">
    <property type="entry name" value="ApbA"/>
    <property type="match status" value="1"/>
</dbReference>
<dbReference type="InterPro" id="IPR013332">
    <property type="entry name" value="KPR_N"/>
</dbReference>
<gene>
    <name evidence="13" type="primary">panE_1</name>
    <name evidence="13" type="ORF">LOKO_01357</name>
</gene>
<reference evidence="13 14" key="2">
    <citation type="submission" date="2016-02" db="EMBL/GenBank/DDBJ databases">
        <authorList>
            <person name="Wen L."/>
            <person name="He K."/>
            <person name="Yang H."/>
        </authorList>
    </citation>
    <scope>NUCLEOTIDE SEQUENCE [LARGE SCALE GENOMIC DNA]</scope>
    <source>
        <strain evidence="13 14">AGD 8-3</strain>
    </source>
</reference>
<evidence type="ECO:0000256" key="5">
    <source>
        <dbReference type="ARBA" id="ARBA00022655"/>
    </source>
</evidence>
<dbReference type="Proteomes" id="UP000063387">
    <property type="component" value="Chromosome"/>
</dbReference>
<comment type="similarity">
    <text evidence="2 10">Belongs to the ketopantoate reductase family.</text>
</comment>
<dbReference type="PATRIC" id="fig|507626.3.peg.1343"/>
<evidence type="ECO:0000256" key="4">
    <source>
        <dbReference type="ARBA" id="ARBA00019465"/>
    </source>
</evidence>
<dbReference type="EC" id="1.1.1.169" evidence="3 10"/>
<evidence type="ECO:0000259" key="12">
    <source>
        <dbReference type="Pfam" id="PF08546"/>
    </source>
</evidence>
<evidence type="ECO:0000256" key="8">
    <source>
        <dbReference type="ARBA" id="ARBA00032024"/>
    </source>
</evidence>
<dbReference type="InterPro" id="IPR013752">
    <property type="entry name" value="KPA_reductase"/>
</dbReference>
<dbReference type="SUPFAM" id="SSF51735">
    <property type="entry name" value="NAD(P)-binding Rossmann-fold domains"/>
    <property type="match status" value="1"/>
</dbReference>
<comment type="pathway">
    <text evidence="1 10">Cofactor biosynthesis; (R)-pantothenate biosynthesis; (R)-pantoate from 3-methyl-2-oxobutanoate: step 2/2.</text>
</comment>
<comment type="function">
    <text evidence="10">Catalyzes the NADPH-dependent reduction of ketopantoate into pantoic acid.</text>
</comment>
<feature type="domain" description="Ketopantoate reductase C-terminal" evidence="12">
    <location>
        <begin position="174"/>
        <end position="289"/>
    </location>
</feature>
<dbReference type="InterPro" id="IPR050838">
    <property type="entry name" value="Ketopantoate_reductase"/>
</dbReference>
<dbReference type="SUPFAM" id="SSF48179">
    <property type="entry name" value="6-phosphogluconate dehydrogenase C-terminal domain-like"/>
    <property type="match status" value="1"/>
</dbReference>
<evidence type="ECO:0000256" key="1">
    <source>
        <dbReference type="ARBA" id="ARBA00004994"/>
    </source>
</evidence>
<name>A0A0X8HDC1_9GAMM</name>
<dbReference type="Pfam" id="PF08546">
    <property type="entry name" value="ApbA_C"/>
    <property type="match status" value="1"/>
</dbReference>
<dbReference type="AlphaFoldDB" id="A0A0X8HDC1"/>
<evidence type="ECO:0000313" key="13">
    <source>
        <dbReference type="EMBL" id="AMD00425.1"/>
    </source>
</evidence>